<dbReference type="Proteomes" id="UP001153269">
    <property type="component" value="Unassembled WGS sequence"/>
</dbReference>
<feature type="region of interest" description="Disordered" evidence="1">
    <location>
        <begin position="109"/>
        <end position="198"/>
    </location>
</feature>
<proteinExistence type="predicted"/>
<accession>A0A9N7YF10</accession>
<feature type="region of interest" description="Disordered" evidence="1">
    <location>
        <begin position="204"/>
        <end position="223"/>
    </location>
</feature>
<dbReference type="AlphaFoldDB" id="A0A9N7YF10"/>
<gene>
    <name evidence="2" type="ORF">PLEPLA_LOCUS17080</name>
</gene>
<dbReference type="EMBL" id="CADEAL010001112">
    <property type="protein sequence ID" value="CAB1429105.1"/>
    <property type="molecule type" value="Genomic_DNA"/>
</dbReference>
<evidence type="ECO:0000256" key="1">
    <source>
        <dbReference type="SAM" id="MobiDB-lite"/>
    </source>
</evidence>
<organism evidence="2 3">
    <name type="scientific">Pleuronectes platessa</name>
    <name type="common">European plaice</name>
    <dbReference type="NCBI Taxonomy" id="8262"/>
    <lineage>
        <taxon>Eukaryota</taxon>
        <taxon>Metazoa</taxon>
        <taxon>Chordata</taxon>
        <taxon>Craniata</taxon>
        <taxon>Vertebrata</taxon>
        <taxon>Euteleostomi</taxon>
        <taxon>Actinopterygii</taxon>
        <taxon>Neopterygii</taxon>
        <taxon>Teleostei</taxon>
        <taxon>Neoteleostei</taxon>
        <taxon>Acanthomorphata</taxon>
        <taxon>Carangaria</taxon>
        <taxon>Pleuronectiformes</taxon>
        <taxon>Pleuronectoidei</taxon>
        <taxon>Pleuronectidae</taxon>
        <taxon>Pleuronectes</taxon>
    </lineage>
</organism>
<evidence type="ECO:0000313" key="3">
    <source>
        <dbReference type="Proteomes" id="UP001153269"/>
    </source>
</evidence>
<name>A0A9N7YF10_PLEPL</name>
<feature type="region of interest" description="Disordered" evidence="1">
    <location>
        <begin position="334"/>
        <end position="355"/>
    </location>
</feature>
<feature type="compositionally biased region" description="Polar residues" evidence="1">
    <location>
        <begin position="174"/>
        <end position="188"/>
    </location>
</feature>
<evidence type="ECO:0000313" key="2">
    <source>
        <dbReference type="EMBL" id="CAB1429105.1"/>
    </source>
</evidence>
<feature type="compositionally biased region" description="Pro residues" evidence="1">
    <location>
        <begin position="214"/>
        <end position="223"/>
    </location>
</feature>
<protein>
    <submittedName>
        <fullName evidence="2">Uncharacterized protein</fullName>
    </submittedName>
</protein>
<keyword evidence="3" id="KW-1185">Reference proteome</keyword>
<comment type="caution">
    <text evidence="2">The sequence shown here is derived from an EMBL/GenBank/DDBJ whole genome shotgun (WGS) entry which is preliminary data.</text>
</comment>
<sequence length="355" mass="38077">METAGHPGIEAHCLPPGPLHSRGLSVKAGNFPLKLCQLSGVSRCPRPQHLLPIPSGLLTSIPLFLPCALLLSLCGSLPSPSDPLLEIRCPLIPRSPSCSRAPWRRRGVALSAATRGSRAGLTATGPAPWNNGRHEGVHPSLSRSHPSLPPSAPPSLTSDMYQTERLPQDAAPPVSSSRFQPFSTSPCTEQPAAATPSPSISVTALHHHHHHHQYPPPRAPPSQPILLRLHNSLRRGVSITAFGGGIDYSVGTRSAKGEAHIVDDELQSHGHVLSHCHPVRLAPGINPAAPSINASDQGKEGDLLPFWEAVSDSHFPLLHILPLCRHPPRLRHPTTILMNSRPHEGEQPISPPRLR</sequence>
<reference evidence="2" key="1">
    <citation type="submission" date="2020-03" db="EMBL/GenBank/DDBJ databases">
        <authorList>
            <person name="Weist P."/>
        </authorList>
    </citation>
    <scope>NUCLEOTIDE SEQUENCE</scope>
</reference>